<reference evidence="15 16" key="1">
    <citation type="submission" date="2018-11" db="EMBL/GenBank/DDBJ databases">
        <title>Genome assembly of Steccherinum ochraceum LE-BIN_3174, the white-rot fungus of the Steccherinaceae family (The Residual Polyporoid clade, Polyporales, Basidiomycota).</title>
        <authorList>
            <person name="Fedorova T.V."/>
            <person name="Glazunova O.A."/>
            <person name="Landesman E.O."/>
            <person name="Moiseenko K.V."/>
            <person name="Psurtseva N.V."/>
            <person name="Savinova O.S."/>
            <person name="Shakhova N.V."/>
            <person name="Tyazhelova T.V."/>
            <person name="Vasina D.V."/>
        </authorList>
    </citation>
    <scope>NUCLEOTIDE SEQUENCE [LARGE SCALE GENOMIC DNA]</scope>
    <source>
        <strain evidence="15 16">LE-BIN_3174</strain>
    </source>
</reference>
<dbReference type="OrthoDB" id="2789670at2759"/>
<dbReference type="GO" id="GO:0005506">
    <property type="term" value="F:iron ion binding"/>
    <property type="evidence" value="ECO:0007669"/>
    <property type="project" value="InterPro"/>
</dbReference>
<evidence type="ECO:0000313" key="16">
    <source>
        <dbReference type="Proteomes" id="UP000292702"/>
    </source>
</evidence>
<dbReference type="Pfam" id="PF00067">
    <property type="entry name" value="p450"/>
    <property type="match status" value="1"/>
</dbReference>
<dbReference type="SUPFAM" id="SSF48264">
    <property type="entry name" value="Cytochrome P450"/>
    <property type="match status" value="1"/>
</dbReference>
<dbReference type="PRINTS" id="PR00463">
    <property type="entry name" value="EP450I"/>
</dbReference>
<keyword evidence="6" id="KW-0812">Transmembrane</keyword>
<dbReference type="PROSITE" id="PS00086">
    <property type="entry name" value="CYTOCHROME_P450"/>
    <property type="match status" value="1"/>
</dbReference>
<dbReference type="EMBL" id="RWJN01000084">
    <property type="protein sequence ID" value="TCD67847.1"/>
    <property type="molecule type" value="Genomic_DNA"/>
</dbReference>
<dbReference type="InterPro" id="IPR002401">
    <property type="entry name" value="Cyt_P450_E_grp-I"/>
</dbReference>
<evidence type="ECO:0000256" key="12">
    <source>
        <dbReference type="ARBA" id="ARBA00023136"/>
    </source>
</evidence>
<evidence type="ECO:0000256" key="3">
    <source>
        <dbReference type="ARBA" id="ARBA00005179"/>
    </source>
</evidence>
<dbReference type="GO" id="GO:0016705">
    <property type="term" value="F:oxidoreductase activity, acting on paired donors, with incorporation or reduction of molecular oxygen"/>
    <property type="evidence" value="ECO:0007669"/>
    <property type="project" value="InterPro"/>
</dbReference>
<comment type="caution">
    <text evidence="15">The sequence shown here is derived from an EMBL/GenBank/DDBJ whole genome shotgun (WGS) entry which is preliminary data.</text>
</comment>
<evidence type="ECO:0000256" key="9">
    <source>
        <dbReference type="ARBA" id="ARBA00023002"/>
    </source>
</evidence>
<keyword evidence="11 14" id="KW-0503">Monooxygenase</keyword>
<accession>A0A4V2MWW8</accession>
<organism evidence="15 16">
    <name type="scientific">Steccherinum ochraceum</name>
    <dbReference type="NCBI Taxonomy" id="92696"/>
    <lineage>
        <taxon>Eukaryota</taxon>
        <taxon>Fungi</taxon>
        <taxon>Dikarya</taxon>
        <taxon>Basidiomycota</taxon>
        <taxon>Agaricomycotina</taxon>
        <taxon>Agaricomycetes</taxon>
        <taxon>Polyporales</taxon>
        <taxon>Steccherinaceae</taxon>
        <taxon>Steccherinum</taxon>
    </lineage>
</organism>
<keyword evidence="7 13" id="KW-0479">Metal-binding</keyword>
<dbReference type="InterPro" id="IPR001128">
    <property type="entry name" value="Cyt_P450"/>
</dbReference>
<comment type="cofactor">
    <cofactor evidence="1 13">
        <name>heme</name>
        <dbReference type="ChEBI" id="CHEBI:30413"/>
    </cofactor>
</comment>
<name>A0A4V2MWW8_9APHY</name>
<dbReference type="CDD" id="cd11065">
    <property type="entry name" value="CYP64-like"/>
    <property type="match status" value="1"/>
</dbReference>
<sequence length="524" mass="58516">MAISSIAATVFAILLGFVVLSYVRSSTQTRRVRGHLPPGPPPKWIVGNLFDFPLAKPWETYRRWAEEYGDVVHLDLPVKPIVMLGSLKAANDLLDKRSQIYSDRPQSVMLELLSFGWAFSTMPYGSLWRTCRKHFHEHFNQSIVRHQHSTTQLQESRALLKRILFTPELARQHIRSLPGSSIIKVVYGTRDASRTDTYVRLAETALDAARKASVPGAFMAELLPFLRHIPSWLPGGNARRFSEKYRPSVCEMRDKPFDEVQAAMAAGKTIPCVAYNLIRQLQDAHGTQELTAEQDTVARIVTAVAYAGAADTTTASIESFVLAMGLYPEVQRKAQVELDRVVGPSRLPDFNDLESLTYVKAVVLETLRWMPAVPLGIPHSLTTDDECNGYHLPKGTILMVNAWAMMKNPEDYPDPDDFKPERFLDAEGNINPDVRDPRTIAFGFGRRICPGSDFAISLLSICIASMLHVFEIKAGTDESSQPVVLTAEGCSEAISSPLMFPRHIVPRSAQAERLIRDVVVECED</sequence>
<evidence type="ECO:0000256" key="14">
    <source>
        <dbReference type="RuleBase" id="RU000461"/>
    </source>
</evidence>
<dbReference type="InterPro" id="IPR036396">
    <property type="entry name" value="Cyt_P450_sf"/>
</dbReference>
<dbReference type="PANTHER" id="PTHR46300">
    <property type="entry name" value="P450, PUTATIVE (EUROFUNG)-RELATED-RELATED"/>
    <property type="match status" value="1"/>
</dbReference>
<evidence type="ECO:0000256" key="2">
    <source>
        <dbReference type="ARBA" id="ARBA00004167"/>
    </source>
</evidence>
<evidence type="ECO:0000256" key="7">
    <source>
        <dbReference type="ARBA" id="ARBA00022723"/>
    </source>
</evidence>
<protein>
    <recommendedName>
        <fullName evidence="17">Cytochrome P450</fullName>
    </recommendedName>
</protein>
<keyword evidence="9 14" id="KW-0560">Oxidoreductase</keyword>
<dbReference type="Gene3D" id="1.10.630.10">
    <property type="entry name" value="Cytochrome P450"/>
    <property type="match status" value="1"/>
</dbReference>
<evidence type="ECO:0000256" key="4">
    <source>
        <dbReference type="ARBA" id="ARBA00010617"/>
    </source>
</evidence>
<keyword evidence="5 13" id="KW-0349">Heme</keyword>
<evidence type="ECO:0000256" key="6">
    <source>
        <dbReference type="ARBA" id="ARBA00022692"/>
    </source>
</evidence>
<feature type="binding site" description="axial binding residue" evidence="13">
    <location>
        <position position="449"/>
    </location>
    <ligand>
        <name>heme</name>
        <dbReference type="ChEBI" id="CHEBI:30413"/>
    </ligand>
    <ligandPart>
        <name>Fe</name>
        <dbReference type="ChEBI" id="CHEBI:18248"/>
    </ligandPart>
</feature>
<keyword evidence="10 13" id="KW-0408">Iron</keyword>
<dbReference type="GO" id="GO:0016020">
    <property type="term" value="C:membrane"/>
    <property type="evidence" value="ECO:0007669"/>
    <property type="project" value="UniProtKB-SubCell"/>
</dbReference>
<evidence type="ECO:0000256" key="13">
    <source>
        <dbReference type="PIRSR" id="PIRSR602401-1"/>
    </source>
</evidence>
<keyword evidence="12" id="KW-0472">Membrane</keyword>
<comment type="similarity">
    <text evidence="4 14">Belongs to the cytochrome P450 family.</text>
</comment>
<dbReference type="GO" id="GO:0004497">
    <property type="term" value="F:monooxygenase activity"/>
    <property type="evidence" value="ECO:0007669"/>
    <property type="project" value="UniProtKB-KW"/>
</dbReference>
<gene>
    <name evidence="15" type="ORF">EIP91_011909</name>
</gene>
<evidence type="ECO:0000256" key="5">
    <source>
        <dbReference type="ARBA" id="ARBA00022617"/>
    </source>
</evidence>
<proteinExistence type="inferred from homology"/>
<keyword evidence="16" id="KW-1185">Reference proteome</keyword>
<comment type="pathway">
    <text evidence="3">Secondary metabolite biosynthesis.</text>
</comment>
<dbReference type="Proteomes" id="UP000292702">
    <property type="component" value="Unassembled WGS sequence"/>
</dbReference>
<evidence type="ECO:0008006" key="17">
    <source>
        <dbReference type="Google" id="ProtNLM"/>
    </source>
</evidence>
<evidence type="ECO:0000256" key="10">
    <source>
        <dbReference type="ARBA" id="ARBA00023004"/>
    </source>
</evidence>
<dbReference type="InterPro" id="IPR050364">
    <property type="entry name" value="Cytochrome_P450_fung"/>
</dbReference>
<comment type="subcellular location">
    <subcellularLocation>
        <location evidence="2">Membrane</location>
        <topology evidence="2">Single-pass membrane protein</topology>
    </subcellularLocation>
</comment>
<dbReference type="PANTHER" id="PTHR46300:SF7">
    <property type="entry name" value="P450, PUTATIVE (EUROFUNG)-RELATED"/>
    <property type="match status" value="1"/>
</dbReference>
<dbReference type="GO" id="GO:0020037">
    <property type="term" value="F:heme binding"/>
    <property type="evidence" value="ECO:0007669"/>
    <property type="project" value="InterPro"/>
</dbReference>
<dbReference type="InterPro" id="IPR017972">
    <property type="entry name" value="Cyt_P450_CS"/>
</dbReference>
<evidence type="ECO:0000256" key="11">
    <source>
        <dbReference type="ARBA" id="ARBA00023033"/>
    </source>
</evidence>
<evidence type="ECO:0000313" key="15">
    <source>
        <dbReference type="EMBL" id="TCD67847.1"/>
    </source>
</evidence>
<dbReference type="AlphaFoldDB" id="A0A4V2MWW8"/>
<evidence type="ECO:0000256" key="8">
    <source>
        <dbReference type="ARBA" id="ARBA00022989"/>
    </source>
</evidence>
<keyword evidence="8" id="KW-1133">Transmembrane helix</keyword>
<dbReference type="STRING" id="92696.A0A4V2MWW8"/>
<evidence type="ECO:0000256" key="1">
    <source>
        <dbReference type="ARBA" id="ARBA00001971"/>
    </source>
</evidence>